<evidence type="ECO:0000256" key="2">
    <source>
        <dbReference type="ARBA" id="ARBA00022857"/>
    </source>
</evidence>
<dbReference type="InterPro" id="IPR045313">
    <property type="entry name" value="CBR1-like"/>
</dbReference>
<dbReference type="PRINTS" id="PR00081">
    <property type="entry name" value="GDHRDH"/>
</dbReference>
<reference evidence="5 6" key="1">
    <citation type="journal article" date="2023" name="Genome Announc.">
        <title>Pan-Genome Analyses of the Genus Cohnella and Proposal of the Novel Species Cohnella silvisoli sp. nov., Isolated from Forest Soil.</title>
        <authorList>
            <person name="Wang C."/>
            <person name="Mao L."/>
            <person name="Bao G."/>
            <person name="Zhu H."/>
        </authorList>
    </citation>
    <scope>NUCLEOTIDE SEQUENCE [LARGE SCALE GENOMIC DNA]</scope>
    <source>
        <strain evidence="5 6">NL03-T5-1</strain>
    </source>
</reference>
<comment type="caution">
    <text evidence="5">The sequence shown here is derived from an EMBL/GenBank/DDBJ whole genome shotgun (WGS) entry which is preliminary data.</text>
</comment>
<dbReference type="InterPro" id="IPR002347">
    <property type="entry name" value="SDR_fam"/>
</dbReference>
<accession>A0ABV1KQB0</accession>
<evidence type="ECO:0000256" key="3">
    <source>
        <dbReference type="ARBA" id="ARBA00023002"/>
    </source>
</evidence>
<comment type="similarity">
    <text evidence="1 4">Belongs to the short-chain dehydrogenases/reductases (SDR) family.</text>
</comment>
<dbReference type="RefSeq" id="WP_232185098.1">
    <property type="nucleotide sequence ID" value="NZ_JAIOAP010000004.1"/>
</dbReference>
<organism evidence="5 6">
    <name type="scientific">Cohnella silvisoli</name>
    <dbReference type="NCBI Taxonomy" id="2873699"/>
    <lineage>
        <taxon>Bacteria</taxon>
        <taxon>Bacillati</taxon>
        <taxon>Bacillota</taxon>
        <taxon>Bacilli</taxon>
        <taxon>Bacillales</taxon>
        <taxon>Paenibacillaceae</taxon>
        <taxon>Cohnella</taxon>
    </lineage>
</organism>
<proteinExistence type="inferred from homology"/>
<dbReference type="Gene3D" id="3.40.50.720">
    <property type="entry name" value="NAD(P)-binding Rossmann-like Domain"/>
    <property type="match status" value="1"/>
</dbReference>
<dbReference type="Pfam" id="PF00106">
    <property type="entry name" value="adh_short"/>
    <property type="match status" value="1"/>
</dbReference>
<keyword evidence="3" id="KW-0560">Oxidoreductase</keyword>
<sequence length="242" mass="25795">MVVNPTIALVTGANKGIGFEIARQLGERGITVLVGARNEKRGEEAVQKLIAQGVNAYFVPLDVTDQQTIDDAAAHILTTFGKLDILINNAGIFLQESPPSSLDVETMKAVYDTNVFGVFRVTKAMIPLLRRSESGRIVNMSSSLGSLGLNSDPNFELASFLVLGYNSSKTAVNAMTVFFANELRGTSIKVSSADPGYCATSMTNYSGSRSPQEGAQTAVRLATLPSEEATGGFYNENGVVSW</sequence>
<dbReference type="Proteomes" id="UP001493487">
    <property type="component" value="Unassembled WGS sequence"/>
</dbReference>
<dbReference type="PANTHER" id="PTHR43490">
    <property type="entry name" value="(+)-NEOMENTHOL DEHYDROGENASE"/>
    <property type="match status" value="1"/>
</dbReference>
<evidence type="ECO:0000256" key="4">
    <source>
        <dbReference type="RuleBase" id="RU000363"/>
    </source>
</evidence>
<dbReference type="EMBL" id="JASKHM010000003">
    <property type="protein sequence ID" value="MEQ4482238.1"/>
    <property type="molecule type" value="Genomic_DNA"/>
</dbReference>
<keyword evidence="6" id="KW-1185">Reference proteome</keyword>
<evidence type="ECO:0000313" key="6">
    <source>
        <dbReference type="Proteomes" id="UP001493487"/>
    </source>
</evidence>
<dbReference type="InterPro" id="IPR036291">
    <property type="entry name" value="NAD(P)-bd_dom_sf"/>
</dbReference>
<gene>
    <name evidence="5" type="ORF">QJS35_07495</name>
</gene>
<evidence type="ECO:0000313" key="5">
    <source>
        <dbReference type="EMBL" id="MEQ4482238.1"/>
    </source>
</evidence>
<dbReference type="SUPFAM" id="SSF51735">
    <property type="entry name" value="NAD(P)-binding Rossmann-fold domains"/>
    <property type="match status" value="1"/>
</dbReference>
<dbReference type="CDD" id="cd05324">
    <property type="entry name" value="carb_red_PTCR-like_SDR_c"/>
    <property type="match status" value="1"/>
</dbReference>
<name>A0ABV1KQB0_9BACL</name>
<keyword evidence="2" id="KW-0521">NADP</keyword>
<evidence type="ECO:0000256" key="1">
    <source>
        <dbReference type="ARBA" id="ARBA00006484"/>
    </source>
</evidence>
<dbReference type="PROSITE" id="PS00061">
    <property type="entry name" value="ADH_SHORT"/>
    <property type="match status" value="1"/>
</dbReference>
<dbReference type="InterPro" id="IPR020904">
    <property type="entry name" value="Sc_DH/Rdtase_CS"/>
</dbReference>
<dbReference type="PANTHER" id="PTHR43490:SF99">
    <property type="entry name" value="SHORT-CHAIN DEHYDROGENASE_REDUCTASE"/>
    <property type="match status" value="1"/>
</dbReference>
<protein>
    <submittedName>
        <fullName evidence="5">SDR family oxidoreductase</fullName>
    </submittedName>
</protein>
<dbReference type="PRINTS" id="PR00080">
    <property type="entry name" value="SDRFAMILY"/>
</dbReference>